<evidence type="ECO:0000313" key="3">
    <source>
        <dbReference type="Proteomes" id="UP001218218"/>
    </source>
</evidence>
<accession>A0AAD7EQC2</accession>
<dbReference type="AlphaFoldDB" id="A0AAD7EQC2"/>
<proteinExistence type="predicted"/>
<reference evidence="2" key="1">
    <citation type="submission" date="2023-03" db="EMBL/GenBank/DDBJ databases">
        <title>Massive genome expansion in bonnet fungi (Mycena s.s.) driven by repeated elements and novel gene families across ecological guilds.</title>
        <authorList>
            <consortium name="Lawrence Berkeley National Laboratory"/>
            <person name="Harder C.B."/>
            <person name="Miyauchi S."/>
            <person name="Viragh M."/>
            <person name="Kuo A."/>
            <person name="Thoen E."/>
            <person name="Andreopoulos B."/>
            <person name="Lu D."/>
            <person name="Skrede I."/>
            <person name="Drula E."/>
            <person name="Henrissat B."/>
            <person name="Morin E."/>
            <person name="Kohler A."/>
            <person name="Barry K."/>
            <person name="LaButti K."/>
            <person name="Morin E."/>
            <person name="Salamov A."/>
            <person name="Lipzen A."/>
            <person name="Mereny Z."/>
            <person name="Hegedus B."/>
            <person name="Baldrian P."/>
            <person name="Stursova M."/>
            <person name="Weitz H."/>
            <person name="Taylor A."/>
            <person name="Grigoriev I.V."/>
            <person name="Nagy L.G."/>
            <person name="Martin F."/>
            <person name="Kauserud H."/>
        </authorList>
    </citation>
    <scope>NUCLEOTIDE SEQUENCE</scope>
    <source>
        <strain evidence="2">CBHHK002</strain>
    </source>
</reference>
<keyword evidence="3" id="KW-1185">Reference proteome</keyword>
<protein>
    <submittedName>
        <fullName evidence="2">Uncharacterized protein</fullName>
    </submittedName>
</protein>
<gene>
    <name evidence="2" type="ORF">DFH08DRAFT_873613</name>
</gene>
<dbReference type="Proteomes" id="UP001218218">
    <property type="component" value="Unassembled WGS sequence"/>
</dbReference>
<comment type="caution">
    <text evidence="2">The sequence shown here is derived from an EMBL/GenBank/DDBJ whole genome shotgun (WGS) entry which is preliminary data.</text>
</comment>
<evidence type="ECO:0000256" key="1">
    <source>
        <dbReference type="SAM" id="MobiDB-lite"/>
    </source>
</evidence>
<dbReference type="EMBL" id="JARIHO010000024">
    <property type="protein sequence ID" value="KAJ7342810.1"/>
    <property type="molecule type" value="Genomic_DNA"/>
</dbReference>
<name>A0AAD7EQC2_9AGAR</name>
<feature type="region of interest" description="Disordered" evidence="1">
    <location>
        <begin position="205"/>
        <end position="241"/>
    </location>
</feature>
<evidence type="ECO:0000313" key="2">
    <source>
        <dbReference type="EMBL" id="KAJ7342810.1"/>
    </source>
</evidence>
<organism evidence="2 3">
    <name type="scientific">Mycena albidolilacea</name>
    <dbReference type="NCBI Taxonomy" id="1033008"/>
    <lineage>
        <taxon>Eukaryota</taxon>
        <taxon>Fungi</taxon>
        <taxon>Dikarya</taxon>
        <taxon>Basidiomycota</taxon>
        <taxon>Agaricomycotina</taxon>
        <taxon>Agaricomycetes</taxon>
        <taxon>Agaricomycetidae</taxon>
        <taxon>Agaricales</taxon>
        <taxon>Marasmiineae</taxon>
        <taxon>Mycenaceae</taxon>
        <taxon>Mycena</taxon>
    </lineage>
</organism>
<sequence length="241" mass="26986">MPSHLVNKHIMGWQGAMPSMPTKNAVHRVSEPHATPCITRNWKSAARLHAPLRTSVSAALPESASARTQTHSCRPTRGAPIICRTTGVTSARECGECVGPRDIPFSSPRHPRTCLRTCIRTHFAPNAREKTGERRGRYTETCTPHATVYRRPASKACTSICPHLHTLFPHPRRLPATFPARPRKRGDTPEEATFIIVGALRKPRTPAQCCQDRERPWTAMKRSSARNSPYRKRRGRRAGRA</sequence>
<feature type="compositionally biased region" description="Basic residues" evidence="1">
    <location>
        <begin position="229"/>
        <end position="241"/>
    </location>
</feature>